<dbReference type="InterPro" id="IPR004276">
    <property type="entry name" value="GlycoTrans_28_N"/>
</dbReference>
<evidence type="ECO:0000259" key="12">
    <source>
        <dbReference type="Pfam" id="PF04101"/>
    </source>
</evidence>
<dbReference type="CDD" id="cd03785">
    <property type="entry name" value="GT28_MurG"/>
    <property type="match status" value="1"/>
</dbReference>
<evidence type="ECO:0000256" key="1">
    <source>
        <dbReference type="ARBA" id="ARBA00022475"/>
    </source>
</evidence>
<feature type="binding site" evidence="10">
    <location>
        <begin position="12"/>
        <end position="14"/>
    </location>
    <ligand>
        <name>UDP-N-acetyl-alpha-D-glucosamine</name>
        <dbReference type="ChEBI" id="CHEBI:57705"/>
    </ligand>
</feature>
<keyword evidence="8 10" id="KW-0131">Cell cycle</keyword>
<dbReference type="GO" id="GO:0005886">
    <property type="term" value="C:plasma membrane"/>
    <property type="evidence" value="ECO:0007669"/>
    <property type="project" value="UniProtKB-SubCell"/>
</dbReference>
<comment type="pathway">
    <text evidence="10">Cell wall biogenesis; peptidoglycan biosynthesis.</text>
</comment>
<keyword evidence="3 10" id="KW-0328">Glycosyltransferase</keyword>
<dbReference type="STRING" id="39495.SAMN02745111_00788"/>
<keyword evidence="2 10" id="KW-0132">Cell division</keyword>
<keyword evidence="9 10" id="KW-0961">Cell wall biogenesis/degradation</keyword>
<comment type="catalytic activity">
    <reaction evidence="10">
        <text>di-trans,octa-cis-undecaprenyl diphospho-N-acetyl-alpha-D-muramoyl-L-alanyl-D-glutamyl-meso-2,6-diaminopimeloyl-D-alanyl-D-alanine + UDP-N-acetyl-alpha-D-glucosamine = di-trans,octa-cis-undecaprenyl diphospho-[N-acetyl-alpha-D-glucosaminyl-(1-&gt;4)]-N-acetyl-alpha-D-muramoyl-L-alanyl-D-glutamyl-meso-2,6-diaminopimeloyl-D-alanyl-D-alanine + UDP + H(+)</text>
        <dbReference type="Rhea" id="RHEA:31227"/>
        <dbReference type="ChEBI" id="CHEBI:15378"/>
        <dbReference type="ChEBI" id="CHEBI:57705"/>
        <dbReference type="ChEBI" id="CHEBI:58223"/>
        <dbReference type="ChEBI" id="CHEBI:61387"/>
        <dbReference type="ChEBI" id="CHEBI:61388"/>
        <dbReference type="EC" id="2.4.1.227"/>
    </reaction>
</comment>
<dbReference type="SUPFAM" id="SSF53756">
    <property type="entry name" value="UDP-Glycosyltransferase/glycogen phosphorylase"/>
    <property type="match status" value="1"/>
</dbReference>
<dbReference type="GO" id="GO:0008360">
    <property type="term" value="P:regulation of cell shape"/>
    <property type="evidence" value="ECO:0007669"/>
    <property type="project" value="UniProtKB-KW"/>
</dbReference>
<dbReference type="EMBL" id="FUXZ01000004">
    <property type="protein sequence ID" value="SKA63226.1"/>
    <property type="molecule type" value="Genomic_DNA"/>
</dbReference>
<feature type="binding site" evidence="10">
    <location>
        <position position="289"/>
    </location>
    <ligand>
        <name>UDP-N-acetyl-alpha-D-glucosamine</name>
        <dbReference type="ChEBI" id="CHEBI:57705"/>
    </ligand>
</feature>
<keyword evidence="1 10" id="KW-1003">Cell membrane</keyword>
<dbReference type="GO" id="GO:0051991">
    <property type="term" value="F:UDP-N-acetyl-D-glucosamine:N-acetylmuramoyl-L-alanyl-D-glutamyl-meso-2,6-diaminopimelyl-D-alanyl-D-alanine-diphosphoundecaprenol 4-beta-N-acetylglucosaminlytransferase activity"/>
    <property type="evidence" value="ECO:0007669"/>
    <property type="project" value="RHEA"/>
</dbReference>
<evidence type="ECO:0000259" key="11">
    <source>
        <dbReference type="Pfam" id="PF03033"/>
    </source>
</evidence>
<dbReference type="Gene3D" id="3.40.50.2000">
    <property type="entry name" value="Glycogen Phosphorylase B"/>
    <property type="match status" value="2"/>
</dbReference>
<comment type="function">
    <text evidence="10">Cell wall formation. Catalyzes the transfer of a GlcNAc subunit on undecaprenyl-pyrophosphoryl-MurNAc-pentapeptide (lipid intermediate I) to form undecaprenyl-pyrophosphoryl-MurNAc-(pentapeptide)GlcNAc (lipid intermediate II).</text>
</comment>
<dbReference type="GO" id="GO:0050511">
    <property type="term" value="F:undecaprenyldiphospho-muramoylpentapeptide beta-N-acetylglucosaminyltransferase activity"/>
    <property type="evidence" value="ECO:0007669"/>
    <property type="project" value="UniProtKB-UniRule"/>
</dbReference>
<dbReference type="PANTHER" id="PTHR21015:SF27">
    <property type="entry name" value="UDP-N-ACETYLGLUCOSAMINE--N-ACETYLMURAMYL-(PENTAPEPTIDE) PYROPHOSPHORYL-UNDECAPRENOL N-ACETYLGLUCOSAMINE TRANSFERASE"/>
    <property type="match status" value="1"/>
</dbReference>
<keyword evidence="4 10" id="KW-0808">Transferase</keyword>
<dbReference type="GO" id="GO:0051301">
    <property type="term" value="P:cell division"/>
    <property type="evidence" value="ECO:0007669"/>
    <property type="project" value="UniProtKB-KW"/>
</dbReference>
<dbReference type="GO" id="GO:0071555">
    <property type="term" value="P:cell wall organization"/>
    <property type="evidence" value="ECO:0007669"/>
    <property type="project" value="UniProtKB-KW"/>
</dbReference>
<dbReference type="Pfam" id="PF04101">
    <property type="entry name" value="Glyco_tran_28_C"/>
    <property type="match status" value="1"/>
</dbReference>
<dbReference type="RefSeq" id="WP_078765669.1">
    <property type="nucleotide sequence ID" value="NZ_FUXZ01000004.1"/>
</dbReference>
<dbReference type="Proteomes" id="UP000190814">
    <property type="component" value="Unassembled WGS sequence"/>
</dbReference>
<feature type="domain" description="Glycosyltransferase family 28 N-terminal" evidence="11">
    <location>
        <begin position="5"/>
        <end position="141"/>
    </location>
</feature>
<comment type="subcellular location">
    <subcellularLocation>
        <location evidence="10">Cell membrane</location>
        <topology evidence="10">Peripheral membrane protein</topology>
        <orientation evidence="10">Cytoplasmic side</orientation>
    </subcellularLocation>
</comment>
<evidence type="ECO:0000256" key="5">
    <source>
        <dbReference type="ARBA" id="ARBA00022960"/>
    </source>
</evidence>
<feature type="binding site" evidence="10">
    <location>
        <position position="194"/>
    </location>
    <ligand>
        <name>UDP-N-acetyl-alpha-D-glucosamine</name>
        <dbReference type="ChEBI" id="CHEBI:57705"/>
    </ligand>
</feature>
<keyword evidence="6 10" id="KW-0573">Peptidoglycan synthesis</keyword>
<dbReference type="NCBIfam" id="TIGR01133">
    <property type="entry name" value="murG"/>
    <property type="match status" value="1"/>
</dbReference>
<evidence type="ECO:0000313" key="13">
    <source>
        <dbReference type="EMBL" id="SKA63226.1"/>
    </source>
</evidence>
<accession>A0A1T4VE92</accession>
<proteinExistence type="inferred from homology"/>
<feature type="binding site" evidence="10">
    <location>
        <position position="164"/>
    </location>
    <ligand>
        <name>UDP-N-acetyl-alpha-D-glucosamine</name>
        <dbReference type="ChEBI" id="CHEBI:57705"/>
    </ligand>
</feature>
<sequence>MSKKIILTGGGTAGHVIPNIALLPALKDADFEIMYVGSYKGIERTLIEKEGLYYKPISSGKLRRYFSIQNFIDPFKVIRGYFQAKKIIKKYNPDVVFSKGGFVSVPVVMAASKKKVPVICHESDLTPGLANKLSMKYANKICHTFPETARFLGDKGVFTGSPVRSDLKTGDKQKGIEYCGFKDDKPVILVVGGSLGAAAINKSIRSSLDTLLKDFNIIHLCGKEKLDKNKEGIEGYKQFEYVNEEMKDLFAACDIIVSRAGSNAIWEFVYLNKPAILIPLPAASSRGDQILNAKSFKKQGFCEVLNEEDLTDELLISTIEDMYKNKDKYIDAMNKSEATKAVDKITKLLIEACK</sequence>
<dbReference type="OrthoDB" id="9808936at2"/>
<dbReference type="UniPathway" id="UPA00219"/>
<name>A0A1T4VE92_9FIRM</name>
<protein>
    <recommendedName>
        <fullName evidence="10">UDP-N-acetylglucosamine--N-acetylmuramyl-(pentapeptide) pyrophosphoryl-undecaprenol N-acetylglucosamine transferase</fullName>
        <ecNumber evidence="10">2.4.1.227</ecNumber>
    </recommendedName>
    <alternativeName>
        <fullName evidence="10">Undecaprenyl-PP-MurNAc-pentapeptide-UDPGlcNAc GlcNAc transferase</fullName>
    </alternativeName>
</protein>
<feature type="domain" description="Glycosyl transferase family 28 C-terminal" evidence="12">
    <location>
        <begin position="187"/>
        <end position="345"/>
    </location>
</feature>
<dbReference type="AlphaFoldDB" id="A0A1T4VE92"/>
<evidence type="ECO:0000256" key="2">
    <source>
        <dbReference type="ARBA" id="ARBA00022618"/>
    </source>
</evidence>
<dbReference type="HAMAP" id="MF_00033">
    <property type="entry name" value="MurG"/>
    <property type="match status" value="1"/>
</dbReference>
<evidence type="ECO:0000256" key="9">
    <source>
        <dbReference type="ARBA" id="ARBA00023316"/>
    </source>
</evidence>
<evidence type="ECO:0000256" key="7">
    <source>
        <dbReference type="ARBA" id="ARBA00023136"/>
    </source>
</evidence>
<keyword evidence="14" id="KW-1185">Reference proteome</keyword>
<evidence type="ECO:0000256" key="4">
    <source>
        <dbReference type="ARBA" id="ARBA00022679"/>
    </source>
</evidence>
<dbReference type="NCBIfam" id="NF009102">
    <property type="entry name" value="PRK12446.1"/>
    <property type="match status" value="1"/>
</dbReference>
<evidence type="ECO:0000313" key="14">
    <source>
        <dbReference type="Proteomes" id="UP000190814"/>
    </source>
</evidence>
<evidence type="ECO:0000256" key="6">
    <source>
        <dbReference type="ARBA" id="ARBA00022984"/>
    </source>
</evidence>
<gene>
    <name evidence="10" type="primary">murG</name>
    <name evidence="13" type="ORF">SAMN02745111_00788</name>
</gene>
<dbReference type="GO" id="GO:0009252">
    <property type="term" value="P:peptidoglycan biosynthetic process"/>
    <property type="evidence" value="ECO:0007669"/>
    <property type="project" value="UniProtKB-UniRule"/>
</dbReference>
<evidence type="ECO:0000256" key="3">
    <source>
        <dbReference type="ARBA" id="ARBA00022676"/>
    </source>
</evidence>
<evidence type="ECO:0000256" key="10">
    <source>
        <dbReference type="HAMAP-Rule" id="MF_00033"/>
    </source>
</evidence>
<dbReference type="Pfam" id="PF03033">
    <property type="entry name" value="Glyco_transf_28"/>
    <property type="match status" value="1"/>
</dbReference>
<comment type="similarity">
    <text evidence="10">Belongs to the glycosyltransferase 28 family. MurG subfamily.</text>
</comment>
<dbReference type="InterPro" id="IPR006009">
    <property type="entry name" value="GlcNAc_MurG"/>
</dbReference>
<dbReference type="GO" id="GO:0005975">
    <property type="term" value="P:carbohydrate metabolic process"/>
    <property type="evidence" value="ECO:0007669"/>
    <property type="project" value="InterPro"/>
</dbReference>
<reference evidence="13 14" key="1">
    <citation type="submission" date="2017-02" db="EMBL/GenBank/DDBJ databases">
        <authorList>
            <person name="Peterson S.W."/>
        </authorList>
    </citation>
    <scope>NUCLEOTIDE SEQUENCE [LARGE SCALE GENOMIC DNA]</scope>
    <source>
        <strain evidence="13 14">ATCC 35992</strain>
    </source>
</reference>
<comment type="caution">
    <text evidence="10">Lacks conserved residue(s) required for the propagation of feature annotation.</text>
</comment>
<keyword evidence="5 10" id="KW-0133">Cell shape</keyword>
<dbReference type="EC" id="2.4.1.227" evidence="10"/>
<dbReference type="InterPro" id="IPR007235">
    <property type="entry name" value="Glyco_trans_28_C"/>
</dbReference>
<organism evidence="13 14">
    <name type="scientific">Eubacterium uniforme</name>
    <dbReference type="NCBI Taxonomy" id="39495"/>
    <lineage>
        <taxon>Bacteria</taxon>
        <taxon>Bacillati</taxon>
        <taxon>Bacillota</taxon>
        <taxon>Clostridia</taxon>
        <taxon>Eubacteriales</taxon>
        <taxon>Eubacteriaceae</taxon>
        <taxon>Eubacterium</taxon>
    </lineage>
</organism>
<evidence type="ECO:0000256" key="8">
    <source>
        <dbReference type="ARBA" id="ARBA00023306"/>
    </source>
</evidence>
<keyword evidence="7 10" id="KW-0472">Membrane</keyword>
<dbReference type="PANTHER" id="PTHR21015">
    <property type="entry name" value="UDP-N-ACETYLGLUCOSAMINE--N-ACETYLMURAMYL-(PENTAPEPTIDE) PYROPHOSPHORYL-UNDECAPRENOL N-ACETYLGLUCOSAMINE TRANSFERASE 1"/>
    <property type="match status" value="1"/>
</dbReference>